<reference evidence="1 2" key="1">
    <citation type="submission" date="2018-05" db="EMBL/GenBank/DDBJ databases">
        <title>Klebsiella quasipneumonaiae provides a window into carbapenemase gene transfer, plasmid rearrangements and nosocomial acquisition from the hospital environment.</title>
        <authorList>
            <person name="Mathers A.J."/>
            <person name="Vegesana K."/>
            <person name="Stoesser N."/>
            <person name="Crook D."/>
            <person name="Vaughan A."/>
            <person name="Barry K."/>
            <person name="Parikh H."/>
            <person name="Sebra R."/>
            <person name="Kotay S."/>
            <person name="Walker A.S."/>
            <person name="Sheppard A.E."/>
        </authorList>
    </citation>
    <scope>NUCLEOTIDE SEQUENCE [LARGE SCALE GENOMIC DNA]</scope>
    <source>
        <strain evidence="1 2">CAV1761</strain>
    </source>
</reference>
<name>A0AB33G7S1_SERMA</name>
<organism evidence="1 2">
    <name type="scientific">Serratia marcescens</name>
    <dbReference type="NCBI Taxonomy" id="615"/>
    <lineage>
        <taxon>Bacteria</taxon>
        <taxon>Pseudomonadati</taxon>
        <taxon>Pseudomonadota</taxon>
        <taxon>Gammaproteobacteria</taxon>
        <taxon>Enterobacterales</taxon>
        <taxon>Yersiniaceae</taxon>
        <taxon>Serratia</taxon>
    </lineage>
</organism>
<sequence length="83" mass="8958">MANFSRAQIETQIRAQLVREGIPDDVARSAAGRGADHYLSRPNATIASSIAIAKTYAKPLKRVKGKPAIKPATGNGVKTWRRS</sequence>
<dbReference type="Proteomes" id="UP000245399">
    <property type="component" value="Chromosome"/>
</dbReference>
<dbReference type="EMBL" id="CP029449">
    <property type="protein sequence ID" value="AWL71135.1"/>
    <property type="molecule type" value="Genomic_DNA"/>
</dbReference>
<protein>
    <submittedName>
        <fullName evidence="1">Cell envelope biogenesis protein OmpA</fullName>
    </submittedName>
</protein>
<evidence type="ECO:0000313" key="2">
    <source>
        <dbReference type="Proteomes" id="UP000245399"/>
    </source>
</evidence>
<dbReference type="RefSeq" id="WP_047730595.1">
    <property type="nucleotide sequence ID" value="NZ_CP011642.1"/>
</dbReference>
<gene>
    <name evidence="1" type="ORF">DKC05_27545</name>
</gene>
<evidence type="ECO:0000313" key="1">
    <source>
        <dbReference type="EMBL" id="AWL71135.1"/>
    </source>
</evidence>
<accession>A0AB33G7S1</accession>
<proteinExistence type="predicted"/>
<dbReference type="AlphaFoldDB" id="A0AB33G7S1"/>